<dbReference type="CDD" id="cd06583">
    <property type="entry name" value="PGRP"/>
    <property type="match status" value="1"/>
</dbReference>
<dbReference type="GO" id="GO:0008745">
    <property type="term" value="F:N-acetylmuramoyl-L-alanine amidase activity"/>
    <property type="evidence" value="ECO:0007669"/>
    <property type="project" value="InterPro"/>
</dbReference>
<evidence type="ECO:0000256" key="5">
    <source>
        <dbReference type="ARBA" id="ARBA00069708"/>
    </source>
</evidence>
<feature type="domain" description="Peptidoglycan recognition protein family" evidence="7">
    <location>
        <begin position="98"/>
        <end position="241"/>
    </location>
</feature>
<evidence type="ECO:0000256" key="2">
    <source>
        <dbReference type="ARBA" id="ARBA00011245"/>
    </source>
</evidence>
<evidence type="ECO:0000259" key="6">
    <source>
        <dbReference type="SMART" id="SM00644"/>
    </source>
</evidence>
<comment type="caution">
    <text evidence="8">The sequence shown here is derived from an EMBL/GenBank/DDBJ whole genome shotgun (WGS) entry which is preliminary data.</text>
</comment>
<gene>
    <name evidence="8" type="ORF">PARMNEM_LOCUS10709</name>
</gene>
<dbReference type="InterPro" id="IPR002502">
    <property type="entry name" value="Amidase_domain"/>
</dbReference>
<dbReference type="GO" id="GO:0008270">
    <property type="term" value="F:zinc ion binding"/>
    <property type="evidence" value="ECO:0007669"/>
    <property type="project" value="InterPro"/>
</dbReference>
<dbReference type="Pfam" id="PF01510">
    <property type="entry name" value="Amidase_2"/>
    <property type="match status" value="1"/>
</dbReference>
<dbReference type="Proteomes" id="UP001314205">
    <property type="component" value="Unassembled WGS sequence"/>
</dbReference>
<evidence type="ECO:0000256" key="1">
    <source>
        <dbReference type="ARBA" id="ARBA00007553"/>
    </source>
</evidence>
<evidence type="ECO:0000313" key="9">
    <source>
        <dbReference type="Proteomes" id="UP001314205"/>
    </source>
</evidence>
<comment type="subunit">
    <text evidence="2">Monomer.</text>
</comment>
<feature type="domain" description="N-acetylmuramoyl-L-alanine amidase" evidence="6">
    <location>
        <begin position="112"/>
        <end position="247"/>
    </location>
</feature>
<keyword evidence="3" id="KW-0399">Innate immunity</keyword>
<keyword evidence="4" id="KW-0391">Immunity</keyword>
<dbReference type="InterPro" id="IPR015510">
    <property type="entry name" value="PGRP"/>
</dbReference>
<sequence length="264" mass="29922">MNFKHFSGKLIFPYIGQFLAVDGDTYVGRILFNKIAPQKLDLAPVDAEIKDTIYIREEENYFKENMLLSTLTFVLTLTVTTHSYPRNQLREQNATNNFEFVSRQEWGARPPNGITELNLPVPYVIIHHTYEPGACYTKEDCKSAMRSMQNYHQLTHKWQDIGYNFAVGGDGAVYEGRGWKAVGAHAYGYNTVSIGIVLIGDWVSKVPPSHQLETVKKLIATGLELGYISSDYSLVGHRQVVSTECPGQALFQEISSWDRFRSDL</sequence>
<dbReference type="SMART" id="SM00644">
    <property type="entry name" value="Ami_2"/>
    <property type="match status" value="1"/>
</dbReference>
<reference evidence="8 9" key="1">
    <citation type="submission" date="2023-11" db="EMBL/GenBank/DDBJ databases">
        <authorList>
            <person name="Hedman E."/>
            <person name="Englund M."/>
            <person name="Stromberg M."/>
            <person name="Nyberg Akerstrom W."/>
            <person name="Nylinder S."/>
            <person name="Jareborg N."/>
            <person name="Kallberg Y."/>
            <person name="Kronander E."/>
        </authorList>
    </citation>
    <scope>NUCLEOTIDE SEQUENCE [LARGE SCALE GENOMIC DNA]</scope>
</reference>
<dbReference type="Gene3D" id="3.40.80.10">
    <property type="entry name" value="Peptidoglycan recognition protein-like"/>
    <property type="match status" value="1"/>
</dbReference>
<proteinExistence type="inferred from homology"/>
<evidence type="ECO:0000256" key="3">
    <source>
        <dbReference type="ARBA" id="ARBA00022588"/>
    </source>
</evidence>
<name>A0AAV1L8K9_9NEOP</name>
<evidence type="ECO:0000259" key="7">
    <source>
        <dbReference type="SMART" id="SM00701"/>
    </source>
</evidence>
<keyword evidence="9" id="KW-1185">Reference proteome</keyword>
<dbReference type="PANTHER" id="PTHR11022">
    <property type="entry name" value="PEPTIDOGLYCAN RECOGNITION PROTEIN"/>
    <property type="match status" value="1"/>
</dbReference>
<dbReference type="GO" id="GO:0045087">
    <property type="term" value="P:innate immune response"/>
    <property type="evidence" value="ECO:0007669"/>
    <property type="project" value="UniProtKB-KW"/>
</dbReference>
<evidence type="ECO:0000313" key="8">
    <source>
        <dbReference type="EMBL" id="CAK1590332.1"/>
    </source>
</evidence>
<organism evidence="8 9">
    <name type="scientific">Parnassius mnemosyne</name>
    <name type="common">clouded apollo</name>
    <dbReference type="NCBI Taxonomy" id="213953"/>
    <lineage>
        <taxon>Eukaryota</taxon>
        <taxon>Metazoa</taxon>
        <taxon>Ecdysozoa</taxon>
        <taxon>Arthropoda</taxon>
        <taxon>Hexapoda</taxon>
        <taxon>Insecta</taxon>
        <taxon>Pterygota</taxon>
        <taxon>Neoptera</taxon>
        <taxon>Endopterygota</taxon>
        <taxon>Lepidoptera</taxon>
        <taxon>Glossata</taxon>
        <taxon>Ditrysia</taxon>
        <taxon>Papilionoidea</taxon>
        <taxon>Papilionidae</taxon>
        <taxon>Parnassiinae</taxon>
        <taxon>Parnassini</taxon>
        <taxon>Parnassius</taxon>
        <taxon>Driopa</taxon>
    </lineage>
</organism>
<dbReference type="GO" id="GO:0009253">
    <property type="term" value="P:peptidoglycan catabolic process"/>
    <property type="evidence" value="ECO:0007669"/>
    <property type="project" value="InterPro"/>
</dbReference>
<dbReference type="InterPro" id="IPR006619">
    <property type="entry name" value="PGRP_domain_met/bac"/>
</dbReference>
<accession>A0AAV1L8K9</accession>
<dbReference type="SUPFAM" id="SSF55846">
    <property type="entry name" value="N-acetylmuramoyl-L-alanine amidase-like"/>
    <property type="match status" value="1"/>
</dbReference>
<dbReference type="PANTHER" id="PTHR11022:SF77">
    <property type="entry name" value="PEPTIDOGLYCAN-RECOGNITION PROTEIN LB"/>
    <property type="match status" value="1"/>
</dbReference>
<dbReference type="EMBL" id="CAVLGL010000085">
    <property type="protein sequence ID" value="CAK1590332.1"/>
    <property type="molecule type" value="Genomic_DNA"/>
</dbReference>
<dbReference type="AlphaFoldDB" id="A0AAV1L8K9"/>
<evidence type="ECO:0000256" key="4">
    <source>
        <dbReference type="ARBA" id="ARBA00022859"/>
    </source>
</evidence>
<dbReference type="SMART" id="SM00701">
    <property type="entry name" value="PGRP"/>
    <property type="match status" value="1"/>
</dbReference>
<dbReference type="InterPro" id="IPR036505">
    <property type="entry name" value="Amidase/PGRP_sf"/>
</dbReference>
<comment type="similarity">
    <text evidence="1">Belongs to the N-acetylmuramoyl-L-alanine amidase 2 family.</text>
</comment>
<protein>
    <recommendedName>
        <fullName evidence="5">Peptidoglycan recognition protein</fullName>
    </recommendedName>
</protein>
<dbReference type="FunFam" id="3.40.80.10:FF:000001">
    <property type="entry name" value="Peptidoglycan recognition protein 1"/>
    <property type="match status" value="1"/>
</dbReference>